<reference evidence="1 2" key="1">
    <citation type="submission" date="2018-06" db="EMBL/GenBank/DDBJ databases">
        <authorList>
            <consortium name="Pathogen Informatics"/>
            <person name="Doyle S."/>
        </authorList>
    </citation>
    <scope>NUCLEOTIDE SEQUENCE [LARGE SCALE GENOMIC DNA]</scope>
    <source>
        <strain evidence="1 2">NCTC6385</strain>
    </source>
</reference>
<dbReference type="Proteomes" id="UP000254463">
    <property type="component" value="Unassembled WGS sequence"/>
</dbReference>
<sequence length="84" mass="9397">MHDLECMKMHDFWQAEKAAKPSPGLASMRFSQCMRIDLLIKKRAGSASPRGGGRGLCIPDQEKTESATSFLWVQMEQKRPALCA</sequence>
<evidence type="ECO:0000313" key="2">
    <source>
        <dbReference type="Proteomes" id="UP000254463"/>
    </source>
</evidence>
<name>A0A7D8J017_SALER</name>
<organism evidence="1 2">
    <name type="scientific">Salmonella enterica</name>
    <name type="common">Salmonella choleraesuis</name>
    <dbReference type="NCBI Taxonomy" id="28901"/>
    <lineage>
        <taxon>Bacteria</taxon>
        <taxon>Pseudomonadati</taxon>
        <taxon>Pseudomonadota</taxon>
        <taxon>Gammaproteobacteria</taxon>
        <taxon>Enterobacterales</taxon>
        <taxon>Enterobacteriaceae</taxon>
        <taxon>Salmonella</taxon>
    </lineage>
</organism>
<proteinExistence type="predicted"/>
<dbReference type="AlphaFoldDB" id="A0A7D8J017"/>
<protein>
    <submittedName>
        <fullName evidence="1">Uncharacterized protein</fullName>
    </submittedName>
</protein>
<gene>
    <name evidence="1" type="ORF">NCTC6385_04612</name>
</gene>
<dbReference type="EMBL" id="UGWV01000002">
    <property type="protein sequence ID" value="SUF97567.1"/>
    <property type="molecule type" value="Genomic_DNA"/>
</dbReference>
<accession>A0A7D8J017</accession>
<evidence type="ECO:0000313" key="1">
    <source>
        <dbReference type="EMBL" id="SUF97567.1"/>
    </source>
</evidence>